<accession>A0A838A8R1</accession>
<dbReference type="SUPFAM" id="SSF46785">
    <property type="entry name" value="Winged helix' DNA-binding domain"/>
    <property type="match status" value="1"/>
</dbReference>
<dbReference type="AlphaFoldDB" id="A0A838A8R1"/>
<dbReference type="SMART" id="SM00866">
    <property type="entry name" value="UTRA"/>
    <property type="match status" value="1"/>
</dbReference>
<dbReference type="PANTHER" id="PTHR44846">
    <property type="entry name" value="MANNOSYL-D-GLYCERATE TRANSPORT/METABOLISM SYSTEM REPRESSOR MNGR-RELATED"/>
    <property type="match status" value="1"/>
</dbReference>
<evidence type="ECO:0000259" key="4">
    <source>
        <dbReference type="PROSITE" id="PS50949"/>
    </source>
</evidence>
<evidence type="ECO:0000313" key="5">
    <source>
        <dbReference type="EMBL" id="MBA0124889.1"/>
    </source>
</evidence>
<dbReference type="PROSITE" id="PS50949">
    <property type="entry name" value="HTH_GNTR"/>
    <property type="match status" value="1"/>
</dbReference>
<reference evidence="5 6" key="1">
    <citation type="submission" date="2020-07" db="EMBL/GenBank/DDBJ databases">
        <title>Genome of Haloechinothrix sp.</title>
        <authorList>
            <person name="Tang S.-K."/>
            <person name="Yang L."/>
            <person name="Zhu W.-Y."/>
        </authorList>
    </citation>
    <scope>NUCLEOTIDE SEQUENCE [LARGE SCALE GENOMIC DNA]</scope>
    <source>
        <strain evidence="5 6">YIM 98757</strain>
    </source>
</reference>
<evidence type="ECO:0000256" key="2">
    <source>
        <dbReference type="ARBA" id="ARBA00023125"/>
    </source>
</evidence>
<dbReference type="InterPro" id="IPR028978">
    <property type="entry name" value="Chorismate_lyase_/UTRA_dom_sf"/>
</dbReference>
<dbReference type="SMART" id="SM00345">
    <property type="entry name" value="HTH_GNTR"/>
    <property type="match status" value="1"/>
</dbReference>
<name>A0A838A8R1_9PSEU</name>
<keyword evidence="3" id="KW-0804">Transcription</keyword>
<proteinExistence type="predicted"/>
<sequence>MRVAQVRDVLTNLVDGMRPGDPLPAERELAARVGVSRMTLRKAVDELVTAGRVVRRHGAGSFVAAPKVTQPLTASSFTEDMLARGHVPGSRTLDTATCSAGAVLGRRLEVSPEADVLRVRRLRLADGAPMAIEDLHVPTALVPGLRGTDLADHSFYAFLEQRFGVRVATGTQALEPTVTDPGESELLGVPVHTPAFLFERTSRDEHGTVVEFVRSIYRGDRYRIVAEIHADRQAPAAVADGTAGGR</sequence>
<evidence type="ECO:0000256" key="3">
    <source>
        <dbReference type="ARBA" id="ARBA00023163"/>
    </source>
</evidence>
<dbReference type="EMBL" id="JACCKD010000002">
    <property type="protein sequence ID" value="MBA0124889.1"/>
    <property type="molecule type" value="Genomic_DNA"/>
</dbReference>
<feature type="domain" description="HTH gntR-type" evidence="4">
    <location>
        <begin position="1"/>
        <end position="66"/>
    </location>
</feature>
<keyword evidence="2" id="KW-0238">DNA-binding</keyword>
<dbReference type="GO" id="GO:0003700">
    <property type="term" value="F:DNA-binding transcription factor activity"/>
    <property type="evidence" value="ECO:0007669"/>
    <property type="project" value="InterPro"/>
</dbReference>
<dbReference type="InterPro" id="IPR000524">
    <property type="entry name" value="Tscrpt_reg_HTH_GntR"/>
</dbReference>
<protein>
    <submittedName>
        <fullName evidence="5">GntR family transcriptional regulator</fullName>
    </submittedName>
</protein>
<gene>
    <name evidence="5" type="ORF">H0B56_04975</name>
</gene>
<dbReference type="Proteomes" id="UP000582974">
    <property type="component" value="Unassembled WGS sequence"/>
</dbReference>
<dbReference type="SUPFAM" id="SSF64288">
    <property type="entry name" value="Chorismate lyase-like"/>
    <property type="match status" value="1"/>
</dbReference>
<dbReference type="Pfam" id="PF07702">
    <property type="entry name" value="UTRA"/>
    <property type="match status" value="1"/>
</dbReference>
<dbReference type="Pfam" id="PF00392">
    <property type="entry name" value="GntR"/>
    <property type="match status" value="1"/>
</dbReference>
<dbReference type="CDD" id="cd07377">
    <property type="entry name" value="WHTH_GntR"/>
    <property type="match status" value="1"/>
</dbReference>
<dbReference type="PANTHER" id="PTHR44846:SF1">
    <property type="entry name" value="MANNOSYL-D-GLYCERATE TRANSPORT_METABOLISM SYSTEM REPRESSOR MNGR-RELATED"/>
    <property type="match status" value="1"/>
</dbReference>
<dbReference type="Gene3D" id="1.10.10.10">
    <property type="entry name" value="Winged helix-like DNA-binding domain superfamily/Winged helix DNA-binding domain"/>
    <property type="match status" value="1"/>
</dbReference>
<dbReference type="GO" id="GO:0045892">
    <property type="term" value="P:negative regulation of DNA-templated transcription"/>
    <property type="evidence" value="ECO:0007669"/>
    <property type="project" value="TreeGrafter"/>
</dbReference>
<keyword evidence="1" id="KW-0805">Transcription regulation</keyword>
<dbReference type="InterPro" id="IPR036388">
    <property type="entry name" value="WH-like_DNA-bd_sf"/>
</dbReference>
<dbReference type="RefSeq" id="WP_180891767.1">
    <property type="nucleotide sequence ID" value="NZ_JACCKD010000002.1"/>
</dbReference>
<evidence type="ECO:0000256" key="1">
    <source>
        <dbReference type="ARBA" id="ARBA00023015"/>
    </source>
</evidence>
<organism evidence="5 6">
    <name type="scientific">Haloechinothrix aidingensis</name>
    <dbReference type="NCBI Taxonomy" id="2752311"/>
    <lineage>
        <taxon>Bacteria</taxon>
        <taxon>Bacillati</taxon>
        <taxon>Actinomycetota</taxon>
        <taxon>Actinomycetes</taxon>
        <taxon>Pseudonocardiales</taxon>
        <taxon>Pseudonocardiaceae</taxon>
        <taxon>Haloechinothrix</taxon>
    </lineage>
</organism>
<keyword evidence="6" id="KW-1185">Reference proteome</keyword>
<dbReference type="InterPro" id="IPR050679">
    <property type="entry name" value="Bact_HTH_transcr_reg"/>
</dbReference>
<dbReference type="InterPro" id="IPR036390">
    <property type="entry name" value="WH_DNA-bd_sf"/>
</dbReference>
<dbReference type="Gene3D" id="3.40.1410.10">
    <property type="entry name" value="Chorismate lyase-like"/>
    <property type="match status" value="1"/>
</dbReference>
<evidence type="ECO:0000313" key="6">
    <source>
        <dbReference type="Proteomes" id="UP000582974"/>
    </source>
</evidence>
<dbReference type="PRINTS" id="PR00035">
    <property type="entry name" value="HTHGNTR"/>
</dbReference>
<dbReference type="GO" id="GO:0003677">
    <property type="term" value="F:DNA binding"/>
    <property type="evidence" value="ECO:0007669"/>
    <property type="project" value="UniProtKB-KW"/>
</dbReference>
<dbReference type="InterPro" id="IPR011663">
    <property type="entry name" value="UTRA"/>
</dbReference>
<comment type="caution">
    <text evidence="5">The sequence shown here is derived from an EMBL/GenBank/DDBJ whole genome shotgun (WGS) entry which is preliminary data.</text>
</comment>